<feature type="domain" description="TadE-like" evidence="2">
    <location>
        <begin position="19"/>
        <end position="57"/>
    </location>
</feature>
<dbReference type="Proteomes" id="UP001596303">
    <property type="component" value="Unassembled WGS sequence"/>
</dbReference>
<organism evidence="3 4">
    <name type="scientific">Ponticaulis profundi</name>
    <dbReference type="NCBI Taxonomy" id="2665222"/>
    <lineage>
        <taxon>Bacteria</taxon>
        <taxon>Pseudomonadati</taxon>
        <taxon>Pseudomonadota</taxon>
        <taxon>Alphaproteobacteria</taxon>
        <taxon>Hyphomonadales</taxon>
        <taxon>Hyphomonadaceae</taxon>
        <taxon>Ponticaulis</taxon>
    </lineage>
</organism>
<sequence>MLINPFTKAMRKFREDRSGVSAVEFALILPVFALLFFASIEVSFLMLVDRKVTQTASTLGDLVARATAVSNSDLDDIFHASNALFQPYDGSKARMRVTSVQQNGTKTEVLWSEAQNMTAYSKGASVTIPSGLLENGQSVVISEVSYDYDSTLGYFLPSTKVLDETFYLRPRRTETVERR</sequence>
<gene>
    <name evidence="3" type="ORF">ACFQDM_07735</name>
</gene>
<keyword evidence="1" id="KW-0472">Membrane</keyword>
<accession>A0ABW1S8M5</accession>
<protein>
    <submittedName>
        <fullName evidence="3">TadE/TadG family type IV pilus assembly protein</fullName>
    </submittedName>
</protein>
<keyword evidence="1" id="KW-1133">Transmembrane helix</keyword>
<reference evidence="4" key="1">
    <citation type="journal article" date="2019" name="Int. J. Syst. Evol. Microbiol.">
        <title>The Global Catalogue of Microorganisms (GCM) 10K type strain sequencing project: providing services to taxonomists for standard genome sequencing and annotation.</title>
        <authorList>
            <consortium name="The Broad Institute Genomics Platform"/>
            <consortium name="The Broad Institute Genome Sequencing Center for Infectious Disease"/>
            <person name="Wu L."/>
            <person name="Ma J."/>
        </authorList>
    </citation>
    <scope>NUCLEOTIDE SEQUENCE [LARGE SCALE GENOMIC DNA]</scope>
    <source>
        <strain evidence="4">CGMCC-1.15741</strain>
    </source>
</reference>
<evidence type="ECO:0000259" key="2">
    <source>
        <dbReference type="Pfam" id="PF07811"/>
    </source>
</evidence>
<comment type="caution">
    <text evidence="3">The sequence shown here is derived from an EMBL/GenBank/DDBJ whole genome shotgun (WGS) entry which is preliminary data.</text>
</comment>
<dbReference type="Pfam" id="PF07811">
    <property type="entry name" value="TadE"/>
    <property type="match status" value="1"/>
</dbReference>
<evidence type="ECO:0000313" key="4">
    <source>
        <dbReference type="Proteomes" id="UP001596303"/>
    </source>
</evidence>
<evidence type="ECO:0000256" key="1">
    <source>
        <dbReference type="SAM" id="Phobius"/>
    </source>
</evidence>
<evidence type="ECO:0000313" key="3">
    <source>
        <dbReference type="EMBL" id="MFC6197963.1"/>
    </source>
</evidence>
<dbReference type="EMBL" id="JBHSSW010000009">
    <property type="protein sequence ID" value="MFC6197963.1"/>
    <property type="molecule type" value="Genomic_DNA"/>
</dbReference>
<name>A0ABW1S8M5_9PROT</name>
<feature type="transmembrane region" description="Helical" evidence="1">
    <location>
        <begin position="21"/>
        <end position="48"/>
    </location>
</feature>
<keyword evidence="1" id="KW-0812">Transmembrane</keyword>
<keyword evidence="4" id="KW-1185">Reference proteome</keyword>
<dbReference type="RefSeq" id="WP_377377641.1">
    <property type="nucleotide sequence ID" value="NZ_JBHSSW010000009.1"/>
</dbReference>
<proteinExistence type="predicted"/>
<dbReference type="InterPro" id="IPR012495">
    <property type="entry name" value="TadE-like_dom"/>
</dbReference>